<proteinExistence type="predicted"/>
<reference evidence="1 2" key="1">
    <citation type="submission" date="2016-10" db="EMBL/GenBank/DDBJ databases">
        <title>Comparative genomics of Bacillus thuringiensis reveals a path to pathogens against multiple invertebrate hosts.</title>
        <authorList>
            <person name="Zheng J."/>
            <person name="Gao Q."/>
            <person name="Liu H."/>
            <person name="Peng D."/>
            <person name="Ruan L."/>
            <person name="Sun M."/>
        </authorList>
    </citation>
    <scope>NUCLEOTIDE SEQUENCE [LARGE SCALE GENOMIC DNA]</scope>
    <source>
        <strain evidence="1">BGSC 4AC1</strain>
    </source>
</reference>
<dbReference type="EMBL" id="NFCF01000004">
    <property type="protein sequence ID" value="OTW56227.1"/>
    <property type="molecule type" value="Genomic_DNA"/>
</dbReference>
<protein>
    <submittedName>
        <fullName evidence="1">Uncharacterized protein</fullName>
    </submittedName>
</protein>
<organism evidence="1 2">
    <name type="scientific">Bacillus thuringiensis serovar mexicanensis</name>
    <dbReference type="NCBI Taxonomy" id="180868"/>
    <lineage>
        <taxon>Bacteria</taxon>
        <taxon>Bacillati</taxon>
        <taxon>Bacillota</taxon>
        <taxon>Bacilli</taxon>
        <taxon>Bacillales</taxon>
        <taxon>Bacillaceae</taxon>
        <taxon>Bacillus</taxon>
        <taxon>Bacillus cereus group</taxon>
    </lineage>
</organism>
<sequence>MTANQMLEMIVEQNVQELAKIENLEELNKHRDKFNFEEFEQIELAIILEMSDIKEEFYREGFKQGINFILSMQK</sequence>
<evidence type="ECO:0000313" key="1">
    <source>
        <dbReference type="EMBL" id="OTW56227.1"/>
    </source>
</evidence>
<gene>
    <name evidence="1" type="ORF">BK699_00035</name>
</gene>
<comment type="caution">
    <text evidence="1">The sequence shown here is derived from an EMBL/GenBank/DDBJ whole genome shotgun (WGS) entry which is preliminary data.</text>
</comment>
<evidence type="ECO:0000313" key="2">
    <source>
        <dbReference type="Proteomes" id="UP000195152"/>
    </source>
</evidence>
<accession>A0A242WFE2</accession>
<dbReference type="RefSeq" id="WP_065487330.1">
    <property type="nucleotide sequence ID" value="NZ_NFCF01000004.1"/>
</dbReference>
<name>A0A242WFE2_BACTU</name>
<dbReference type="AlphaFoldDB" id="A0A242WFE2"/>
<dbReference type="Proteomes" id="UP000195152">
    <property type="component" value="Unassembled WGS sequence"/>
</dbReference>